<protein>
    <recommendedName>
        <fullName evidence="2">DUF7345 domain-containing protein</fullName>
    </recommendedName>
</protein>
<organism evidence="3 4">
    <name type="scientific">Halobaculum litoreum</name>
    <dbReference type="NCBI Taxonomy" id="3031998"/>
    <lineage>
        <taxon>Archaea</taxon>
        <taxon>Methanobacteriati</taxon>
        <taxon>Methanobacteriota</taxon>
        <taxon>Stenosarchaea group</taxon>
        <taxon>Halobacteria</taxon>
        <taxon>Halobacteriales</taxon>
        <taxon>Haloferacaceae</taxon>
        <taxon>Halobaculum</taxon>
    </lineage>
</organism>
<comment type="caution">
    <text evidence="3">The sequence shown here is derived from an EMBL/GenBank/DDBJ whole genome shotgun (WGS) entry which is preliminary data.</text>
</comment>
<evidence type="ECO:0000313" key="4">
    <source>
        <dbReference type="Proteomes" id="UP001596368"/>
    </source>
</evidence>
<reference evidence="3 4" key="1">
    <citation type="journal article" date="2019" name="Int. J. Syst. Evol. Microbiol.">
        <title>The Global Catalogue of Microorganisms (GCM) 10K type strain sequencing project: providing services to taxonomists for standard genome sequencing and annotation.</title>
        <authorList>
            <consortium name="The Broad Institute Genomics Platform"/>
            <consortium name="The Broad Institute Genome Sequencing Center for Infectious Disease"/>
            <person name="Wu L."/>
            <person name="Ma J."/>
        </authorList>
    </citation>
    <scope>NUCLEOTIDE SEQUENCE [LARGE SCALE GENOMIC DNA]</scope>
    <source>
        <strain evidence="3 4">DT92</strain>
    </source>
</reference>
<dbReference type="Proteomes" id="UP001596368">
    <property type="component" value="Unassembled WGS sequence"/>
</dbReference>
<name>A0ABD5XKM9_9EURY</name>
<evidence type="ECO:0000313" key="3">
    <source>
        <dbReference type="EMBL" id="MFC7135697.1"/>
    </source>
</evidence>
<dbReference type="Pfam" id="PF24036">
    <property type="entry name" value="DUF7345"/>
    <property type="match status" value="1"/>
</dbReference>
<feature type="compositionally biased region" description="Low complexity" evidence="1">
    <location>
        <begin position="265"/>
        <end position="286"/>
    </location>
</feature>
<dbReference type="GeneID" id="81123005"/>
<dbReference type="RefSeq" id="WP_284012941.1">
    <property type="nucleotide sequence ID" value="NZ_CP126156.1"/>
</dbReference>
<dbReference type="AlphaFoldDB" id="A0ABD5XKM9"/>
<dbReference type="EMBL" id="JBHSZG010000001">
    <property type="protein sequence ID" value="MFC7135697.1"/>
    <property type="molecule type" value="Genomic_DNA"/>
</dbReference>
<feature type="domain" description="DUF7345" evidence="2">
    <location>
        <begin position="32"/>
        <end position="161"/>
    </location>
</feature>
<evidence type="ECO:0000259" key="2">
    <source>
        <dbReference type="Pfam" id="PF24036"/>
    </source>
</evidence>
<proteinExistence type="predicted"/>
<feature type="region of interest" description="Disordered" evidence="1">
    <location>
        <begin position="183"/>
        <end position="212"/>
    </location>
</feature>
<feature type="compositionally biased region" description="Low complexity" evidence="1">
    <location>
        <begin position="231"/>
        <end position="256"/>
    </location>
</feature>
<feature type="region of interest" description="Disordered" evidence="1">
    <location>
        <begin position="231"/>
        <end position="295"/>
    </location>
</feature>
<gene>
    <name evidence="3" type="ORF">ACFQRB_01970</name>
</gene>
<keyword evidence="4" id="KW-1185">Reference proteome</keyword>
<evidence type="ECO:0000256" key="1">
    <source>
        <dbReference type="SAM" id="MobiDB-lite"/>
    </source>
</evidence>
<dbReference type="InterPro" id="IPR055769">
    <property type="entry name" value="DUF7345"/>
</dbReference>
<sequence>MHAGGSGDRPADIGLGFAQTGDVAADRVVLRATLRPDGDAEWRIAYRIELTDDNTTAAFESLQTDIRANRSAYVSRFETRMATTVGAAENATGREMAATNFSVSAQRNPFPTSTDYGVVAYTFTWEGFAATQGDRLVAGDALAGLFLDSGTVLTVAWPDGYEVRGVAPEADERSETAVTWRGERNFGPDQPRVTVAPAGAVPSGRRTSPWPRCCSSASPARWCSAAAATSRSAATSSTAAPRAEGRATRTPWTARIPRTRRRQRATSATPTTARATRTPPTATTTKRTPRPRRSC</sequence>
<accession>A0ABD5XKM9</accession>